<evidence type="ECO:0000256" key="1">
    <source>
        <dbReference type="SAM" id="MobiDB-lite"/>
    </source>
</evidence>
<evidence type="ECO:0000313" key="3">
    <source>
        <dbReference type="EMBL" id="SEN18606.1"/>
    </source>
</evidence>
<sequence>MSTNVETGSKPEPKISRVLSGGQSGSDRAALDAARALGIPFGGFIPKGRWSESGPLPESYEGMWETDHGEDGNPNGLLIRTKLNVRAADLTLIFLYGAQDSPGTSATERFAKDESRCVLVKPDDTLELVWGRIKDEIQSDRSFTINIAGPRESEGTDVYERTSRFLFALLRPHSDWSNRTETFTQMAIGQAMDNLRHWDTIRWLAPFFFWSMCGGVAFAAQDMANNHLTRIACLILAMIGCLSAYLLWKTYGYHQAQVGSLKKIGVDTSALGITEIKWSTSATLYFGLSIVITSVMLLLIGLAGPTRVHNWLDQSWLLSWLLFQ</sequence>
<keyword evidence="2" id="KW-1133">Transmembrane helix</keyword>
<evidence type="ECO:0000256" key="2">
    <source>
        <dbReference type="SAM" id="Phobius"/>
    </source>
</evidence>
<dbReference type="OrthoDB" id="283616at2"/>
<feature type="transmembrane region" description="Helical" evidence="2">
    <location>
        <begin position="284"/>
        <end position="303"/>
    </location>
</feature>
<dbReference type="Proteomes" id="UP000198761">
    <property type="component" value="Unassembled WGS sequence"/>
</dbReference>
<evidence type="ECO:0000313" key="4">
    <source>
        <dbReference type="Proteomes" id="UP000198761"/>
    </source>
</evidence>
<dbReference type="Gene3D" id="3.40.50.450">
    <property type="match status" value="1"/>
</dbReference>
<keyword evidence="2" id="KW-0472">Membrane</keyword>
<protein>
    <submittedName>
        <fullName evidence="3">Putative molybdenum carrier</fullName>
    </submittedName>
</protein>
<accession>A0A1H8EGR2</accession>
<reference evidence="3 4" key="1">
    <citation type="submission" date="2016-10" db="EMBL/GenBank/DDBJ databases">
        <authorList>
            <person name="de Groot N.N."/>
        </authorList>
    </citation>
    <scope>NUCLEOTIDE SEQUENCE [LARGE SCALE GENOMIC DNA]</scope>
    <source>
        <strain evidence="3 4">DSM 3857</strain>
    </source>
</reference>
<feature type="region of interest" description="Disordered" evidence="1">
    <location>
        <begin position="1"/>
        <end position="23"/>
    </location>
</feature>
<dbReference type="Pfam" id="PF12694">
    <property type="entry name" value="cpYpsA"/>
    <property type="match status" value="1"/>
</dbReference>
<name>A0A1H8EGR2_9RHOB</name>
<dbReference type="RefSeq" id="WP_091300099.1">
    <property type="nucleotide sequence ID" value="NZ_FOCE01000003.1"/>
</dbReference>
<keyword evidence="2" id="KW-0812">Transmembrane</keyword>
<feature type="transmembrane region" description="Helical" evidence="2">
    <location>
        <begin position="227"/>
        <end position="248"/>
    </location>
</feature>
<organism evidence="3 4">
    <name type="scientific">Gemmobacter aquatilis</name>
    <dbReference type="NCBI Taxonomy" id="933059"/>
    <lineage>
        <taxon>Bacteria</taxon>
        <taxon>Pseudomonadati</taxon>
        <taxon>Pseudomonadota</taxon>
        <taxon>Alphaproteobacteria</taxon>
        <taxon>Rhodobacterales</taxon>
        <taxon>Paracoccaceae</taxon>
        <taxon>Gemmobacter</taxon>
    </lineage>
</organism>
<dbReference type="InterPro" id="IPR024755">
    <property type="entry name" value="cpYpsA"/>
</dbReference>
<dbReference type="STRING" id="933059.SAMN04488103_103314"/>
<dbReference type="EMBL" id="FOCE01000003">
    <property type="protein sequence ID" value="SEN18606.1"/>
    <property type="molecule type" value="Genomic_DNA"/>
</dbReference>
<keyword evidence="4" id="KW-1185">Reference proteome</keyword>
<dbReference type="AlphaFoldDB" id="A0A1H8EGR2"/>
<gene>
    <name evidence="3" type="ORF">SAMN04488103_103314</name>
</gene>
<feature type="transmembrane region" description="Helical" evidence="2">
    <location>
        <begin position="201"/>
        <end position="221"/>
    </location>
</feature>
<proteinExistence type="predicted"/>